<evidence type="ECO:0000256" key="2">
    <source>
        <dbReference type="ARBA" id="ARBA00022490"/>
    </source>
</evidence>
<dbReference type="GO" id="GO:0047017">
    <property type="term" value="F:prostaglandin F synthase activity"/>
    <property type="evidence" value="ECO:0007669"/>
    <property type="project" value="TreeGrafter"/>
</dbReference>
<dbReference type="GO" id="GO:0001516">
    <property type="term" value="P:prostaglandin biosynthetic process"/>
    <property type="evidence" value="ECO:0007669"/>
    <property type="project" value="TreeGrafter"/>
</dbReference>
<dbReference type="Pfam" id="PF13911">
    <property type="entry name" value="AhpC-TSA_2"/>
    <property type="match status" value="1"/>
</dbReference>
<reference evidence="4" key="1">
    <citation type="submission" date="2021-02" db="EMBL/GenBank/DDBJ databases">
        <authorList>
            <person name="Nowell W R."/>
        </authorList>
    </citation>
    <scope>NUCLEOTIDE SEQUENCE</scope>
    <source>
        <strain evidence="4">Ploen Becks lab</strain>
    </source>
</reference>
<sequence length="162" mass="18362">MSSPSKIAKILVQRVNSIGEIEATKTACETFWKDSPCPILDQHNIRFVGVGFDSRFVKPFVEEGYFAGELYVDPEMECYKALQFQRFSFFDMMKKLLCKTWTDANNKSKSMGIKGDLKGDGFQNGGALIVDKNGKLLLEYRQEDAAEMIKAEDILKALKIKQ</sequence>
<evidence type="ECO:0000313" key="5">
    <source>
        <dbReference type="Proteomes" id="UP000663879"/>
    </source>
</evidence>
<organism evidence="4 5">
    <name type="scientific">Brachionus calyciflorus</name>
    <dbReference type="NCBI Taxonomy" id="104777"/>
    <lineage>
        <taxon>Eukaryota</taxon>
        <taxon>Metazoa</taxon>
        <taxon>Spiralia</taxon>
        <taxon>Gnathifera</taxon>
        <taxon>Rotifera</taxon>
        <taxon>Eurotatoria</taxon>
        <taxon>Monogononta</taxon>
        <taxon>Pseudotrocha</taxon>
        <taxon>Ploima</taxon>
        <taxon>Brachionidae</taxon>
        <taxon>Brachionus</taxon>
    </lineage>
</organism>
<protein>
    <submittedName>
        <fullName evidence="4">Uncharacterized protein</fullName>
    </submittedName>
</protein>
<keyword evidence="2" id="KW-0963">Cytoplasm</keyword>
<dbReference type="OrthoDB" id="40334at2759"/>
<dbReference type="GO" id="GO:0005737">
    <property type="term" value="C:cytoplasm"/>
    <property type="evidence" value="ECO:0007669"/>
    <property type="project" value="UniProtKB-SubCell"/>
</dbReference>
<name>A0A813M911_9BILA</name>
<accession>A0A813M911</accession>
<keyword evidence="3" id="KW-0560">Oxidoreductase</keyword>
<dbReference type="InterPro" id="IPR032801">
    <property type="entry name" value="PXL2A/B/C"/>
</dbReference>
<keyword evidence="5" id="KW-1185">Reference proteome</keyword>
<dbReference type="PANTHER" id="PTHR28630">
    <property type="match status" value="1"/>
</dbReference>
<comment type="subcellular location">
    <subcellularLocation>
        <location evidence="1">Cytoplasm</location>
    </subcellularLocation>
</comment>
<gene>
    <name evidence="4" type="ORF">OXX778_LOCUS1504</name>
</gene>
<comment type="caution">
    <text evidence="4">The sequence shown here is derived from an EMBL/GenBank/DDBJ whole genome shotgun (WGS) entry which is preliminary data.</text>
</comment>
<evidence type="ECO:0000313" key="4">
    <source>
        <dbReference type="EMBL" id="CAF0714769.1"/>
    </source>
</evidence>
<dbReference type="AlphaFoldDB" id="A0A813M911"/>
<dbReference type="Proteomes" id="UP000663879">
    <property type="component" value="Unassembled WGS sequence"/>
</dbReference>
<evidence type="ECO:0000256" key="3">
    <source>
        <dbReference type="ARBA" id="ARBA00023002"/>
    </source>
</evidence>
<dbReference type="PANTHER" id="PTHR28630:SF29">
    <property type="entry name" value="PROSTAMIDE_PROSTAGLANDIN F SYNTHASE"/>
    <property type="match status" value="1"/>
</dbReference>
<proteinExistence type="predicted"/>
<evidence type="ECO:0000256" key="1">
    <source>
        <dbReference type="ARBA" id="ARBA00004496"/>
    </source>
</evidence>
<dbReference type="EMBL" id="CAJNOC010000098">
    <property type="protein sequence ID" value="CAF0714769.1"/>
    <property type="molecule type" value="Genomic_DNA"/>
</dbReference>